<evidence type="ECO:0000256" key="3">
    <source>
        <dbReference type="ARBA" id="ARBA00023163"/>
    </source>
</evidence>
<dbReference type="InterPro" id="IPR036390">
    <property type="entry name" value="WH_DNA-bd_sf"/>
</dbReference>
<keyword evidence="2 6" id="KW-0238">DNA-binding</keyword>
<dbReference type="InterPro" id="IPR036388">
    <property type="entry name" value="WH-like_DNA-bd_sf"/>
</dbReference>
<keyword evidence="3" id="KW-0804">Transcription</keyword>
<dbReference type="AlphaFoldDB" id="A0A1T5J488"/>
<dbReference type="GO" id="GO:0003700">
    <property type="term" value="F:DNA-binding transcription factor activity"/>
    <property type="evidence" value="ECO:0007669"/>
    <property type="project" value="InterPro"/>
</dbReference>
<evidence type="ECO:0000256" key="4">
    <source>
        <dbReference type="SAM" id="MobiDB-lite"/>
    </source>
</evidence>
<dbReference type="PROSITE" id="PS50995">
    <property type="entry name" value="HTH_MARR_2"/>
    <property type="match status" value="1"/>
</dbReference>
<accession>A0A1T5J488</accession>
<keyword evidence="7" id="KW-1185">Reference proteome</keyword>
<dbReference type="Proteomes" id="UP000189777">
    <property type="component" value="Unassembled WGS sequence"/>
</dbReference>
<dbReference type="PRINTS" id="PR00598">
    <property type="entry name" value="HTHMARR"/>
</dbReference>
<sequence length="174" mass="18253">MSTTADPTPSTARIPTTGPDAPSPLGWSLAALLREWSARVAAACADVPHGGRGYEVLAAVTHDAPPTQAALAARLGIDRTVMTYLLDELAGCGLVERQPDPADRRARRIVATDHGRVVLADLDARVRVAEDELLAGLDDAERDALRHLLVRAATGAAPGDDRCAVVARVVDPQA</sequence>
<protein>
    <submittedName>
        <fullName evidence="6">DNA-binding transcriptional regulator, MarR family</fullName>
    </submittedName>
</protein>
<dbReference type="SMART" id="SM00347">
    <property type="entry name" value="HTH_MARR"/>
    <property type="match status" value="1"/>
</dbReference>
<dbReference type="PANTHER" id="PTHR33164:SF64">
    <property type="entry name" value="TRANSCRIPTIONAL REGULATOR SLYA"/>
    <property type="match status" value="1"/>
</dbReference>
<organism evidence="6 7">
    <name type="scientific">Krasilnikoviella flava</name>
    <dbReference type="NCBI Taxonomy" id="526729"/>
    <lineage>
        <taxon>Bacteria</taxon>
        <taxon>Bacillati</taxon>
        <taxon>Actinomycetota</taxon>
        <taxon>Actinomycetes</taxon>
        <taxon>Micrococcales</taxon>
        <taxon>Promicromonosporaceae</taxon>
        <taxon>Krasilnikoviella</taxon>
    </lineage>
</organism>
<feature type="compositionally biased region" description="Polar residues" evidence="4">
    <location>
        <begin position="1"/>
        <end position="14"/>
    </location>
</feature>
<feature type="region of interest" description="Disordered" evidence="4">
    <location>
        <begin position="1"/>
        <end position="21"/>
    </location>
</feature>
<dbReference type="GO" id="GO:0006950">
    <property type="term" value="P:response to stress"/>
    <property type="evidence" value="ECO:0007669"/>
    <property type="project" value="TreeGrafter"/>
</dbReference>
<evidence type="ECO:0000313" key="6">
    <source>
        <dbReference type="EMBL" id="SKC46053.1"/>
    </source>
</evidence>
<dbReference type="InterPro" id="IPR039422">
    <property type="entry name" value="MarR/SlyA-like"/>
</dbReference>
<proteinExistence type="predicted"/>
<dbReference type="Gene3D" id="1.10.10.10">
    <property type="entry name" value="Winged helix-like DNA-binding domain superfamily/Winged helix DNA-binding domain"/>
    <property type="match status" value="1"/>
</dbReference>
<dbReference type="Pfam" id="PF12802">
    <property type="entry name" value="MarR_2"/>
    <property type="match status" value="1"/>
</dbReference>
<evidence type="ECO:0000256" key="1">
    <source>
        <dbReference type="ARBA" id="ARBA00023015"/>
    </source>
</evidence>
<evidence type="ECO:0000256" key="2">
    <source>
        <dbReference type="ARBA" id="ARBA00023125"/>
    </source>
</evidence>
<name>A0A1T5J488_9MICO</name>
<dbReference type="GO" id="GO:0003677">
    <property type="term" value="F:DNA binding"/>
    <property type="evidence" value="ECO:0007669"/>
    <property type="project" value="UniProtKB-KW"/>
</dbReference>
<dbReference type="InterPro" id="IPR000835">
    <property type="entry name" value="HTH_MarR-typ"/>
</dbReference>
<feature type="domain" description="HTH marR-type" evidence="5">
    <location>
        <begin position="22"/>
        <end position="154"/>
    </location>
</feature>
<evidence type="ECO:0000259" key="5">
    <source>
        <dbReference type="PROSITE" id="PS50995"/>
    </source>
</evidence>
<dbReference type="PANTHER" id="PTHR33164">
    <property type="entry name" value="TRANSCRIPTIONAL REGULATOR, MARR FAMILY"/>
    <property type="match status" value="1"/>
</dbReference>
<dbReference type="STRING" id="526729.SAMN04324258_1006"/>
<reference evidence="6 7" key="1">
    <citation type="submission" date="2017-02" db="EMBL/GenBank/DDBJ databases">
        <authorList>
            <person name="Peterson S.W."/>
        </authorList>
    </citation>
    <scope>NUCLEOTIDE SEQUENCE [LARGE SCALE GENOMIC DNA]</scope>
    <source>
        <strain evidence="6 7">DSM 21481</strain>
    </source>
</reference>
<dbReference type="RefSeq" id="WP_079572030.1">
    <property type="nucleotide sequence ID" value="NZ_FUZQ01000002.1"/>
</dbReference>
<gene>
    <name evidence="6" type="ORF">SAMN04324258_1006</name>
</gene>
<dbReference type="SUPFAM" id="SSF46785">
    <property type="entry name" value="Winged helix' DNA-binding domain"/>
    <property type="match status" value="1"/>
</dbReference>
<evidence type="ECO:0000313" key="7">
    <source>
        <dbReference type="Proteomes" id="UP000189777"/>
    </source>
</evidence>
<dbReference type="EMBL" id="FUZQ01000002">
    <property type="protein sequence ID" value="SKC46053.1"/>
    <property type="molecule type" value="Genomic_DNA"/>
</dbReference>
<keyword evidence="1" id="KW-0805">Transcription regulation</keyword>